<feature type="transmembrane region" description="Helical" evidence="9">
    <location>
        <begin position="197"/>
        <end position="217"/>
    </location>
</feature>
<evidence type="ECO:0000256" key="9">
    <source>
        <dbReference type="SAM" id="Phobius"/>
    </source>
</evidence>
<dbReference type="PANTHER" id="PTHR23502">
    <property type="entry name" value="MAJOR FACILITATOR SUPERFAMILY"/>
    <property type="match status" value="1"/>
</dbReference>
<dbReference type="SUPFAM" id="SSF103473">
    <property type="entry name" value="MFS general substrate transporter"/>
    <property type="match status" value="1"/>
</dbReference>
<evidence type="ECO:0000256" key="7">
    <source>
        <dbReference type="ARBA" id="ARBA00023136"/>
    </source>
</evidence>
<feature type="transmembrane region" description="Helical" evidence="9">
    <location>
        <begin position="404"/>
        <end position="423"/>
    </location>
</feature>
<gene>
    <name evidence="11" type="ORF">ET445_16970</name>
</gene>
<dbReference type="InterPro" id="IPR004812">
    <property type="entry name" value="Efflux_drug-R_Bcr/CmlA"/>
</dbReference>
<evidence type="ECO:0000313" key="12">
    <source>
        <dbReference type="Proteomes" id="UP000291259"/>
    </source>
</evidence>
<accession>A0A4P6FFM9</accession>
<dbReference type="PROSITE" id="PS00216">
    <property type="entry name" value="SUGAR_TRANSPORT_1"/>
    <property type="match status" value="1"/>
</dbReference>
<dbReference type="GO" id="GO:0005886">
    <property type="term" value="C:plasma membrane"/>
    <property type="evidence" value="ECO:0007669"/>
    <property type="project" value="UniProtKB-SubCell"/>
</dbReference>
<feature type="transmembrane region" description="Helical" evidence="9">
    <location>
        <begin position="40"/>
        <end position="61"/>
    </location>
</feature>
<keyword evidence="3" id="KW-0813">Transport</keyword>
<feature type="transmembrane region" description="Helical" evidence="9">
    <location>
        <begin position="343"/>
        <end position="365"/>
    </location>
</feature>
<protein>
    <submittedName>
        <fullName evidence="11">Bcr/CflA family efflux MFS transporter</fullName>
    </submittedName>
</protein>
<feature type="transmembrane region" description="Helical" evidence="9">
    <location>
        <begin position="73"/>
        <end position="95"/>
    </location>
</feature>
<keyword evidence="4" id="KW-1003">Cell membrane</keyword>
<sequence length="433" mass="45423">MSATSPIPIIRPDDTRSTPVVGAHGEHAHPGDRLTSRQRLVYVLVLGALTALGPFTVDLYLPAFPVLQNELHVSASAVQLTLTGTMIGFGFGQLIVGPWSDKVGRRLPLILATALHIAASIAAANAPDIVWLSVFRLLQGFGAAAGGVVAVAMVRDLFGGKPLVRMLSRLALVNGLAPVLAPVIGSQLLAIMDWRGVFWVLAGYGLVVVASVSFFIVETLPPERRKVAGHSTMRARYGALFRDRVYLGAALIGGMTFTGLFGYLSTSSFLFQDLYAFTPQQYGLLFAVNSIGIIIGVQTSSRLMRGPVPPQWILAGTTAVHLAMAIAILVLDRAGAGFWGTAIPLWFYILACGFSFPAVQVLSLANHGSEAGTAASLLGALNFGLAGVISPLIGLMGVGSAAPMALVMAIVAVIAIAGLWGLVRPRTVPPLTD</sequence>
<dbReference type="PROSITE" id="PS50850">
    <property type="entry name" value="MFS"/>
    <property type="match status" value="1"/>
</dbReference>
<feature type="transmembrane region" description="Helical" evidence="9">
    <location>
        <begin position="107"/>
        <end position="126"/>
    </location>
</feature>
<dbReference type="InterPro" id="IPR020846">
    <property type="entry name" value="MFS_dom"/>
</dbReference>
<dbReference type="InterPro" id="IPR005829">
    <property type="entry name" value="Sugar_transporter_CS"/>
</dbReference>
<comment type="subcellular location">
    <subcellularLocation>
        <location evidence="1">Cell membrane</location>
        <topology evidence="1">Multi-pass membrane protein</topology>
    </subcellularLocation>
</comment>
<dbReference type="PANTHER" id="PTHR23502:SF132">
    <property type="entry name" value="POLYAMINE TRANSPORTER 2-RELATED"/>
    <property type="match status" value="1"/>
</dbReference>
<keyword evidence="6 9" id="KW-1133">Transmembrane helix</keyword>
<dbReference type="RefSeq" id="WP_129192317.1">
    <property type="nucleotide sequence ID" value="NZ_CP035491.1"/>
</dbReference>
<feature type="domain" description="Major facilitator superfamily (MFS) profile" evidence="10">
    <location>
        <begin position="39"/>
        <end position="427"/>
    </location>
</feature>
<dbReference type="Gene3D" id="1.20.1720.10">
    <property type="entry name" value="Multidrug resistance protein D"/>
    <property type="match status" value="1"/>
</dbReference>
<feature type="transmembrane region" description="Helical" evidence="9">
    <location>
        <begin position="377"/>
        <end position="398"/>
    </location>
</feature>
<keyword evidence="7 9" id="KW-0472">Membrane</keyword>
<feature type="transmembrane region" description="Helical" evidence="9">
    <location>
        <begin position="138"/>
        <end position="158"/>
    </location>
</feature>
<feature type="transmembrane region" description="Helical" evidence="9">
    <location>
        <begin position="245"/>
        <end position="264"/>
    </location>
</feature>
<keyword evidence="5 9" id="KW-0812">Transmembrane</keyword>
<reference evidence="11 12" key="1">
    <citation type="submission" date="2019-01" db="EMBL/GenBank/DDBJ databases">
        <title>Genome sequencing of strain FW100M-8.</title>
        <authorList>
            <person name="Heo J."/>
            <person name="Kim S.-J."/>
            <person name="Kim J.-S."/>
            <person name="Hong S.-B."/>
            <person name="Kwon S.-W."/>
        </authorList>
    </citation>
    <scope>NUCLEOTIDE SEQUENCE [LARGE SCALE GENOMIC DNA]</scope>
    <source>
        <strain evidence="11 12">FW100M-8</strain>
    </source>
</reference>
<dbReference type="Pfam" id="PF07690">
    <property type="entry name" value="MFS_1"/>
    <property type="match status" value="1"/>
</dbReference>
<dbReference type="InterPro" id="IPR011701">
    <property type="entry name" value="MFS"/>
</dbReference>
<feature type="transmembrane region" description="Helical" evidence="9">
    <location>
        <begin position="312"/>
        <end position="331"/>
    </location>
</feature>
<keyword evidence="12" id="KW-1185">Reference proteome</keyword>
<dbReference type="OrthoDB" id="9814303at2"/>
<evidence type="ECO:0000256" key="4">
    <source>
        <dbReference type="ARBA" id="ARBA00022475"/>
    </source>
</evidence>
<dbReference type="GO" id="GO:1990961">
    <property type="term" value="P:xenobiotic detoxification by transmembrane export across the plasma membrane"/>
    <property type="evidence" value="ECO:0007669"/>
    <property type="project" value="InterPro"/>
</dbReference>
<name>A0A4P6FFM9_9MICO</name>
<evidence type="ECO:0000313" key="11">
    <source>
        <dbReference type="EMBL" id="QAY74774.1"/>
    </source>
</evidence>
<feature type="transmembrane region" description="Helical" evidence="9">
    <location>
        <begin position="170"/>
        <end position="191"/>
    </location>
</feature>
<evidence type="ECO:0000256" key="2">
    <source>
        <dbReference type="ARBA" id="ARBA00006236"/>
    </source>
</evidence>
<evidence type="ECO:0000256" key="5">
    <source>
        <dbReference type="ARBA" id="ARBA00022692"/>
    </source>
</evidence>
<dbReference type="EMBL" id="CP035491">
    <property type="protein sequence ID" value="QAY74774.1"/>
    <property type="molecule type" value="Genomic_DNA"/>
</dbReference>
<proteinExistence type="inferred from homology"/>
<dbReference type="Proteomes" id="UP000291259">
    <property type="component" value="Chromosome"/>
</dbReference>
<evidence type="ECO:0000256" key="3">
    <source>
        <dbReference type="ARBA" id="ARBA00022448"/>
    </source>
</evidence>
<organism evidence="11 12">
    <name type="scientific">Agromyces protaetiae</name>
    <dbReference type="NCBI Taxonomy" id="2509455"/>
    <lineage>
        <taxon>Bacteria</taxon>
        <taxon>Bacillati</taxon>
        <taxon>Actinomycetota</taxon>
        <taxon>Actinomycetes</taxon>
        <taxon>Micrococcales</taxon>
        <taxon>Microbacteriaceae</taxon>
        <taxon>Agromyces</taxon>
    </lineage>
</organism>
<comment type="similarity">
    <text evidence="2">Belongs to the major facilitator superfamily. Bcr/CmlA family.</text>
</comment>
<dbReference type="AlphaFoldDB" id="A0A4P6FFM9"/>
<dbReference type="NCBIfam" id="TIGR00710">
    <property type="entry name" value="efflux_Bcr_CflA"/>
    <property type="match status" value="1"/>
</dbReference>
<dbReference type="InterPro" id="IPR036259">
    <property type="entry name" value="MFS_trans_sf"/>
</dbReference>
<evidence type="ECO:0000256" key="8">
    <source>
        <dbReference type="SAM" id="MobiDB-lite"/>
    </source>
</evidence>
<dbReference type="GO" id="GO:0042910">
    <property type="term" value="F:xenobiotic transmembrane transporter activity"/>
    <property type="evidence" value="ECO:0007669"/>
    <property type="project" value="InterPro"/>
</dbReference>
<feature type="region of interest" description="Disordered" evidence="8">
    <location>
        <begin position="1"/>
        <end position="31"/>
    </location>
</feature>
<evidence type="ECO:0000256" key="1">
    <source>
        <dbReference type="ARBA" id="ARBA00004651"/>
    </source>
</evidence>
<evidence type="ECO:0000256" key="6">
    <source>
        <dbReference type="ARBA" id="ARBA00022989"/>
    </source>
</evidence>
<dbReference type="CDD" id="cd17320">
    <property type="entry name" value="MFS_MdfA_MDR_like"/>
    <property type="match status" value="1"/>
</dbReference>
<dbReference type="KEGG" id="agf:ET445_16970"/>
<feature type="transmembrane region" description="Helical" evidence="9">
    <location>
        <begin position="284"/>
        <end position="300"/>
    </location>
</feature>
<evidence type="ECO:0000259" key="10">
    <source>
        <dbReference type="PROSITE" id="PS50850"/>
    </source>
</evidence>